<reference evidence="2" key="2">
    <citation type="journal article" date="2014" name="ISME J.">
        <title>Microbial stratification in low pH oxic and suboxic macroscopic growths along an acid mine drainage.</title>
        <authorList>
            <person name="Mendez-Garcia C."/>
            <person name="Mesa V."/>
            <person name="Sprenger R.R."/>
            <person name="Richter M."/>
            <person name="Diez M.S."/>
            <person name="Solano J."/>
            <person name="Bargiela R."/>
            <person name="Golyshina O.V."/>
            <person name="Manteca A."/>
            <person name="Ramos J.L."/>
            <person name="Gallego J.R."/>
            <person name="Llorente I."/>
            <person name="Martins Dos Santos V.A."/>
            <person name="Jensen O.N."/>
            <person name="Pelaez A.I."/>
            <person name="Sanchez J."/>
            <person name="Ferrer M."/>
        </authorList>
    </citation>
    <scope>NUCLEOTIDE SEQUENCE</scope>
</reference>
<gene>
    <name evidence="2" type="ORF">B1B_04949</name>
</gene>
<reference evidence="2" key="1">
    <citation type="submission" date="2013-08" db="EMBL/GenBank/DDBJ databases">
        <authorList>
            <person name="Mendez C."/>
            <person name="Richter M."/>
            <person name="Ferrer M."/>
            <person name="Sanchez J."/>
        </authorList>
    </citation>
    <scope>NUCLEOTIDE SEQUENCE</scope>
</reference>
<sequence>MASRLWGRHPSGSAARVQFADGNLILEGRITFDTVMDLYRETRTRLSVAQAVNLRSVTFMDSAGVALLVEWKRLASLDHRGLLFLNLPDQAKAIAGLSNALGILGLG</sequence>
<organism evidence="2">
    <name type="scientific">mine drainage metagenome</name>
    <dbReference type="NCBI Taxonomy" id="410659"/>
    <lineage>
        <taxon>unclassified sequences</taxon>
        <taxon>metagenomes</taxon>
        <taxon>ecological metagenomes</taxon>
    </lineage>
</organism>
<evidence type="ECO:0000313" key="2">
    <source>
        <dbReference type="EMBL" id="EQD70518.1"/>
    </source>
</evidence>
<proteinExistence type="predicted"/>
<protein>
    <submittedName>
        <fullName evidence="2">Sulfate transporter/antisigma-factor antagonist STAS</fullName>
    </submittedName>
</protein>
<dbReference type="AlphaFoldDB" id="T1BPM5"/>
<dbReference type="InterPro" id="IPR002645">
    <property type="entry name" value="STAS_dom"/>
</dbReference>
<feature type="domain" description="STAS" evidence="1">
    <location>
        <begin position="24"/>
        <end position="107"/>
    </location>
</feature>
<dbReference type="EMBL" id="AUZY01003111">
    <property type="protein sequence ID" value="EQD70518.1"/>
    <property type="molecule type" value="Genomic_DNA"/>
</dbReference>
<dbReference type="Gene3D" id="3.30.750.24">
    <property type="entry name" value="STAS domain"/>
    <property type="match status" value="1"/>
</dbReference>
<accession>T1BPM5</accession>
<comment type="caution">
    <text evidence="2">The sequence shown here is derived from an EMBL/GenBank/DDBJ whole genome shotgun (WGS) entry which is preliminary data.</text>
</comment>
<evidence type="ECO:0000259" key="1">
    <source>
        <dbReference type="PROSITE" id="PS50801"/>
    </source>
</evidence>
<dbReference type="SUPFAM" id="SSF52091">
    <property type="entry name" value="SpoIIaa-like"/>
    <property type="match status" value="1"/>
</dbReference>
<dbReference type="InterPro" id="IPR036513">
    <property type="entry name" value="STAS_dom_sf"/>
</dbReference>
<dbReference type="CDD" id="cd07043">
    <property type="entry name" value="STAS_anti-anti-sigma_factors"/>
    <property type="match status" value="1"/>
</dbReference>
<dbReference type="Pfam" id="PF13466">
    <property type="entry name" value="STAS_2"/>
    <property type="match status" value="1"/>
</dbReference>
<dbReference type="InterPro" id="IPR058548">
    <property type="entry name" value="MlaB-like_STAS"/>
</dbReference>
<dbReference type="PROSITE" id="PS50801">
    <property type="entry name" value="STAS"/>
    <property type="match status" value="1"/>
</dbReference>
<name>T1BPM5_9ZZZZ</name>